<protein>
    <submittedName>
        <fullName evidence="1">Uncharacterized protein</fullName>
    </submittedName>
</protein>
<sequence>MGTPAFTDIIS</sequence>
<proteinExistence type="predicted"/>
<dbReference type="Proteomes" id="UP001187682">
    <property type="component" value="Unassembled WGS sequence"/>
</dbReference>
<comment type="caution">
    <text evidence="1">The sequence shown here is derived from an EMBL/GenBank/DDBJ whole genome shotgun (WGS) entry which is preliminary data.</text>
</comment>
<organism evidence="1 2">
    <name type="scientific">Cephalotrichum gorgonifer</name>
    <dbReference type="NCBI Taxonomy" id="2041049"/>
    <lineage>
        <taxon>Eukaryota</taxon>
        <taxon>Fungi</taxon>
        <taxon>Dikarya</taxon>
        <taxon>Ascomycota</taxon>
        <taxon>Pezizomycotina</taxon>
        <taxon>Sordariomycetes</taxon>
        <taxon>Hypocreomycetidae</taxon>
        <taxon>Microascales</taxon>
        <taxon>Microascaceae</taxon>
        <taxon>Cephalotrichum</taxon>
    </lineage>
</organism>
<gene>
    <name evidence="1" type="ORF">DNG_10503</name>
</gene>
<evidence type="ECO:0000313" key="2">
    <source>
        <dbReference type="Proteomes" id="UP001187682"/>
    </source>
</evidence>
<keyword evidence="2" id="KW-1185">Reference proteome</keyword>
<dbReference type="EMBL" id="ONZQ02000045">
    <property type="protein sequence ID" value="SPO07808.1"/>
    <property type="molecule type" value="Genomic_DNA"/>
</dbReference>
<evidence type="ECO:0000313" key="1">
    <source>
        <dbReference type="EMBL" id="SPO07808.1"/>
    </source>
</evidence>
<name>A0AAE8N934_9PEZI</name>
<reference evidence="1" key="1">
    <citation type="submission" date="2018-03" db="EMBL/GenBank/DDBJ databases">
        <authorList>
            <person name="Guldener U."/>
        </authorList>
    </citation>
    <scope>NUCLEOTIDE SEQUENCE</scope>
</reference>
<accession>A0AAE8N934</accession>